<accession>A0AA41QZH8</accession>
<sequence>MTITAPHPEVQESVQYFLATAQSQGQNDELVISLLRESADLLKKRQPHGGTLSDEQVAFLIESGDFTAEEFAETEASVARGDLAEEERKTRLEAVSASLSAAEVAKKLGIDASSVRHRQSKGSLCAFIAGGKRRYPTWQFTDDPTQPVLPGLAALVRGVPEDMHPASIQGFMSTPQASLLINDERVTPAEWLRLGGDPQALVRILNSILQS</sequence>
<dbReference type="Proteomes" id="UP001165341">
    <property type="component" value="Unassembled WGS sequence"/>
</dbReference>
<organism evidence="1 2">
    <name type="scientific">Cryobacterium zhongshanensis</name>
    <dbReference type="NCBI Taxonomy" id="2928153"/>
    <lineage>
        <taxon>Bacteria</taxon>
        <taxon>Bacillati</taxon>
        <taxon>Actinomycetota</taxon>
        <taxon>Actinomycetes</taxon>
        <taxon>Micrococcales</taxon>
        <taxon>Microbacteriaceae</taxon>
        <taxon>Cryobacterium</taxon>
    </lineage>
</organism>
<evidence type="ECO:0000313" key="1">
    <source>
        <dbReference type="EMBL" id="MCI4659733.1"/>
    </source>
</evidence>
<keyword evidence="2" id="KW-1185">Reference proteome</keyword>
<name>A0AA41QZH8_9MICO</name>
<reference evidence="1" key="1">
    <citation type="submission" date="2022-03" db="EMBL/GenBank/DDBJ databases">
        <title>Cryobacterium sp. nov. strain ZS14-85, isolated from Antarctic soil.</title>
        <authorList>
            <person name="Li J."/>
            <person name="Niu G."/>
        </authorList>
    </citation>
    <scope>NUCLEOTIDE SEQUENCE</scope>
    <source>
        <strain evidence="1">ZS14-85</strain>
    </source>
</reference>
<dbReference type="AlphaFoldDB" id="A0AA41QZH8"/>
<protein>
    <recommendedName>
        <fullName evidence="3">DNA-binding protein</fullName>
    </recommendedName>
</protein>
<evidence type="ECO:0008006" key="3">
    <source>
        <dbReference type="Google" id="ProtNLM"/>
    </source>
</evidence>
<comment type="caution">
    <text evidence="1">The sequence shown here is derived from an EMBL/GenBank/DDBJ whole genome shotgun (WGS) entry which is preliminary data.</text>
</comment>
<gene>
    <name evidence="1" type="ORF">MQH31_18155</name>
</gene>
<proteinExistence type="predicted"/>
<dbReference type="EMBL" id="JALGAR010000006">
    <property type="protein sequence ID" value="MCI4659733.1"/>
    <property type="molecule type" value="Genomic_DNA"/>
</dbReference>
<dbReference type="RefSeq" id="WP_243013224.1">
    <property type="nucleotide sequence ID" value="NZ_JALGAR010000006.1"/>
</dbReference>
<evidence type="ECO:0000313" key="2">
    <source>
        <dbReference type="Proteomes" id="UP001165341"/>
    </source>
</evidence>